<evidence type="ECO:0000313" key="3">
    <source>
        <dbReference type="Proteomes" id="UP001163828"/>
    </source>
</evidence>
<sequence length="161" mass="17943">MFLLSLSLCLLSMLLLPALFVVGSPVPHRDAAERNPILSDIAIRRTLGGHDIPWSTAPASLEETWKFYVNPTTAYAAELNWELDPARSPSWPWIVSELTEPWSQASVLMKAKTESEEKEKAVLDGLVSGIYFQGGFDFIEAASVTCLRRRLSRAYRSNSSI</sequence>
<feature type="signal peptide" evidence="1">
    <location>
        <begin position="1"/>
        <end position="23"/>
    </location>
</feature>
<keyword evidence="1" id="KW-0732">Signal</keyword>
<proteinExistence type="predicted"/>
<reference evidence="2" key="1">
    <citation type="submission" date="2022-08" db="EMBL/GenBank/DDBJ databases">
        <authorList>
            <consortium name="DOE Joint Genome Institute"/>
            <person name="Min B."/>
            <person name="Riley R."/>
            <person name="Sierra-Patev S."/>
            <person name="Naranjo-Ortiz M."/>
            <person name="Looney B."/>
            <person name="Konkel Z."/>
            <person name="Slot J.C."/>
            <person name="Sakamoto Y."/>
            <person name="Steenwyk J.L."/>
            <person name="Rokas A."/>
            <person name="Carro J."/>
            <person name="Camarero S."/>
            <person name="Ferreira P."/>
            <person name="Molpeceres G."/>
            <person name="Ruiz-Duenas F.J."/>
            <person name="Serrano A."/>
            <person name="Henrissat B."/>
            <person name="Drula E."/>
            <person name="Hughes K.W."/>
            <person name="Mata J.L."/>
            <person name="Ishikawa N.K."/>
            <person name="Vargas-Isla R."/>
            <person name="Ushijima S."/>
            <person name="Smith C.A."/>
            <person name="Ahrendt S."/>
            <person name="Andreopoulos W."/>
            <person name="He G."/>
            <person name="Labutti K."/>
            <person name="Lipzen A."/>
            <person name="Ng V."/>
            <person name="Sandor L."/>
            <person name="Barry K."/>
            <person name="Martinez A.T."/>
            <person name="Xiao Y."/>
            <person name="Gibbons J.G."/>
            <person name="Terashima K."/>
            <person name="Hibbett D.S."/>
            <person name="Grigoriev I.V."/>
        </authorList>
    </citation>
    <scope>NUCLEOTIDE SEQUENCE</scope>
    <source>
        <strain evidence="2">TFB10827</strain>
    </source>
</reference>
<evidence type="ECO:0000256" key="1">
    <source>
        <dbReference type="SAM" id="SignalP"/>
    </source>
</evidence>
<feature type="chain" id="PRO_5047047471" evidence="1">
    <location>
        <begin position="24"/>
        <end position="161"/>
    </location>
</feature>
<comment type="caution">
    <text evidence="2">The sequence shown here is derived from an EMBL/GenBank/DDBJ whole genome shotgun (WGS) entry which is preliminary data.</text>
</comment>
<name>A0ABQ8QTT9_9AGAR</name>
<evidence type="ECO:0000313" key="2">
    <source>
        <dbReference type="EMBL" id="KAJ4001924.1"/>
    </source>
</evidence>
<gene>
    <name evidence="2" type="ORF">F5050DRAFT_1720581</name>
</gene>
<organism evidence="2 3">
    <name type="scientific">Lentinula boryana</name>
    <dbReference type="NCBI Taxonomy" id="40481"/>
    <lineage>
        <taxon>Eukaryota</taxon>
        <taxon>Fungi</taxon>
        <taxon>Dikarya</taxon>
        <taxon>Basidiomycota</taxon>
        <taxon>Agaricomycotina</taxon>
        <taxon>Agaricomycetes</taxon>
        <taxon>Agaricomycetidae</taxon>
        <taxon>Agaricales</taxon>
        <taxon>Marasmiineae</taxon>
        <taxon>Omphalotaceae</taxon>
        <taxon>Lentinula</taxon>
    </lineage>
</organism>
<keyword evidence="3" id="KW-1185">Reference proteome</keyword>
<accession>A0ABQ8QTT9</accession>
<dbReference type="Proteomes" id="UP001163828">
    <property type="component" value="Unassembled WGS sequence"/>
</dbReference>
<dbReference type="EMBL" id="MU790505">
    <property type="protein sequence ID" value="KAJ4001924.1"/>
    <property type="molecule type" value="Genomic_DNA"/>
</dbReference>
<protein>
    <submittedName>
        <fullName evidence="2">Uncharacterized protein</fullName>
    </submittedName>
</protein>